<dbReference type="PANTHER" id="PTHR11024">
    <property type="entry name" value="NUCLEAR PORE COMPLEX PROTEIN SEC13 / SEH1 FAMILY MEMBER"/>
    <property type="match status" value="1"/>
</dbReference>
<evidence type="ECO:0000256" key="10">
    <source>
        <dbReference type="ARBA" id="ARBA00023242"/>
    </source>
</evidence>
<dbReference type="PROSITE" id="PS50082">
    <property type="entry name" value="WD_REPEATS_2"/>
    <property type="match status" value="1"/>
</dbReference>
<evidence type="ECO:0000313" key="14">
    <source>
        <dbReference type="Proteomes" id="UP000322873"/>
    </source>
</evidence>
<evidence type="ECO:0000256" key="5">
    <source>
        <dbReference type="ARBA" id="ARBA00022737"/>
    </source>
</evidence>
<dbReference type="InterPro" id="IPR036322">
    <property type="entry name" value="WD40_repeat_dom_sf"/>
</dbReference>
<dbReference type="GO" id="GO:1904263">
    <property type="term" value="P:positive regulation of TORC1 signaling"/>
    <property type="evidence" value="ECO:0007669"/>
    <property type="project" value="TreeGrafter"/>
</dbReference>
<sequence length="409" mass="43909">MVTGNMDTDTGWVIQYWNRNGIGYVRTCESRARGSYLGFPLASDIDISDTAPPTARSKSSTGTTTAAGRSATPGARTTAARSSNSNGCPNAPPAPPRLDRHRRPLQAVGRGSHAPAQQGPALQRAARAPSLGDAQHDARVLPQLRHQALRGDPAHVPRAAGPRRAADGLRERGGGEHDGLDGAGPRERVREAGPRRGGQLPRRLRSEWRAVLSRGARGRAARRPGLGRREHGQGERLALQGGRARGRWWRDVAWASGNIRGWDEVATACKDGLVRVFKVVAGREQGAESAGGSRGEFEKVPDRIIAPSATHVSMENGAKNIPSGIGRGLAGQRSNRSRQQEAQGRDGAVMHSAKEISRLEAARAPVWKVEFDADGQLLGSMGDDGKLMMWRREPNGLWSRSAELGMNRG</sequence>
<reference evidence="13 14" key="1">
    <citation type="submission" date="2019-06" db="EMBL/GenBank/DDBJ databases">
        <title>Genome Sequence of the Brown Rot Fungal Pathogen Monilinia fructicola.</title>
        <authorList>
            <person name="De Miccolis Angelini R.M."/>
            <person name="Landi L."/>
            <person name="Abate D."/>
            <person name="Pollastro S."/>
            <person name="Romanazzi G."/>
            <person name="Faretra F."/>
        </authorList>
    </citation>
    <scope>NUCLEOTIDE SEQUENCE [LARGE SCALE GENOMIC DNA]</scope>
    <source>
        <strain evidence="13 14">Mfrc123</strain>
    </source>
</reference>
<keyword evidence="4 11" id="KW-0853">WD repeat</keyword>
<keyword evidence="10" id="KW-0539">Nucleus</keyword>
<feature type="compositionally biased region" description="Basic and acidic residues" evidence="12">
    <location>
        <begin position="164"/>
        <end position="194"/>
    </location>
</feature>
<dbReference type="InterPro" id="IPR015943">
    <property type="entry name" value="WD40/YVTN_repeat-like_dom_sf"/>
</dbReference>
<feature type="region of interest" description="Disordered" evidence="12">
    <location>
        <begin position="314"/>
        <end position="350"/>
    </location>
</feature>
<evidence type="ECO:0000256" key="8">
    <source>
        <dbReference type="ARBA" id="ARBA00023010"/>
    </source>
</evidence>
<keyword evidence="3" id="KW-0813">Transport</keyword>
<keyword evidence="6" id="KW-0509">mRNA transport</keyword>
<evidence type="ECO:0000256" key="1">
    <source>
        <dbReference type="ARBA" id="ARBA00004567"/>
    </source>
</evidence>
<evidence type="ECO:0000256" key="6">
    <source>
        <dbReference type="ARBA" id="ARBA00022816"/>
    </source>
</evidence>
<dbReference type="EMBL" id="VICG01000015">
    <property type="protein sequence ID" value="KAA8564567.1"/>
    <property type="molecule type" value="Genomic_DNA"/>
</dbReference>
<feature type="compositionally biased region" description="Low complexity" evidence="12">
    <location>
        <begin position="154"/>
        <end position="163"/>
    </location>
</feature>
<feature type="compositionally biased region" description="Low complexity" evidence="12">
    <location>
        <begin position="54"/>
        <end position="83"/>
    </location>
</feature>
<dbReference type="GO" id="GO:0015031">
    <property type="term" value="P:protein transport"/>
    <property type="evidence" value="ECO:0007669"/>
    <property type="project" value="UniProtKB-KW"/>
</dbReference>
<dbReference type="GO" id="GO:0034198">
    <property type="term" value="P:cellular response to amino acid starvation"/>
    <property type="evidence" value="ECO:0007669"/>
    <property type="project" value="TreeGrafter"/>
</dbReference>
<evidence type="ECO:0000256" key="4">
    <source>
        <dbReference type="ARBA" id="ARBA00022574"/>
    </source>
</evidence>
<comment type="subcellular location">
    <subcellularLocation>
        <location evidence="1">Nucleus</location>
        <location evidence="1">Nuclear pore complex</location>
    </subcellularLocation>
</comment>
<evidence type="ECO:0000256" key="2">
    <source>
        <dbReference type="ARBA" id="ARBA00010102"/>
    </source>
</evidence>
<dbReference type="InterPro" id="IPR037363">
    <property type="entry name" value="Sec13/Seh1_fam"/>
</dbReference>
<evidence type="ECO:0000256" key="9">
    <source>
        <dbReference type="ARBA" id="ARBA00023132"/>
    </source>
</evidence>
<keyword evidence="9" id="KW-0906">Nuclear pore complex</keyword>
<feature type="region of interest" description="Disordered" evidence="12">
    <location>
        <begin position="43"/>
        <end position="134"/>
    </location>
</feature>
<dbReference type="SUPFAM" id="SSF50978">
    <property type="entry name" value="WD40 repeat-like"/>
    <property type="match status" value="1"/>
</dbReference>
<evidence type="ECO:0000256" key="3">
    <source>
        <dbReference type="ARBA" id="ARBA00022448"/>
    </source>
</evidence>
<comment type="caution">
    <text evidence="13">The sequence shown here is derived from an EMBL/GenBank/DDBJ whole genome shotgun (WGS) entry which is preliminary data.</text>
</comment>
<name>A0A5M9J6Z5_MONFR</name>
<dbReference type="GO" id="GO:0051028">
    <property type="term" value="P:mRNA transport"/>
    <property type="evidence" value="ECO:0007669"/>
    <property type="project" value="UniProtKB-KW"/>
</dbReference>
<dbReference type="InterPro" id="IPR001680">
    <property type="entry name" value="WD40_rpt"/>
</dbReference>
<evidence type="ECO:0000256" key="12">
    <source>
        <dbReference type="SAM" id="MobiDB-lite"/>
    </source>
</evidence>
<gene>
    <name evidence="13" type="ORF">EYC84_011486</name>
</gene>
<dbReference type="GO" id="GO:0005198">
    <property type="term" value="F:structural molecule activity"/>
    <property type="evidence" value="ECO:0007669"/>
    <property type="project" value="InterPro"/>
</dbReference>
<dbReference type="VEuPathDB" id="FungiDB:MFRU_013g01420"/>
<organism evidence="13 14">
    <name type="scientific">Monilinia fructicola</name>
    <name type="common">Brown rot fungus</name>
    <name type="synonym">Ciboria fructicola</name>
    <dbReference type="NCBI Taxonomy" id="38448"/>
    <lineage>
        <taxon>Eukaryota</taxon>
        <taxon>Fungi</taxon>
        <taxon>Dikarya</taxon>
        <taxon>Ascomycota</taxon>
        <taxon>Pezizomycotina</taxon>
        <taxon>Leotiomycetes</taxon>
        <taxon>Helotiales</taxon>
        <taxon>Sclerotiniaceae</taxon>
        <taxon>Monilinia</taxon>
    </lineage>
</organism>
<dbReference type="GO" id="GO:0035859">
    <property type="term" value="C:Seh1-associated complex"/>
    <property type="evidence" value="ECO:0007669"/>
    <property type="project" value="TreeGrafter"/>
</dbReference>
<keyword evidence="8" id="KW-0811">Translocation</keyword>
<protein>
    <submittedName>
        <fullName evidence="13">Uncharacterized protein</fullName>
    </submittedName>
</protein>
<accession>A0A5M9J6Z5</accession>
<feature type="region of interest" description="Disordered" evidence="12">
    <location>
        <begin position="148"/>
        <end position="200"/>
    </location>
</feature>
<keyword evidence="5" id="KW-0677">Repeat</keyword>
<proteinExistence type="inferred from homology"/>
<keyword evidence="7" id="KW-0653">Protein transport</keyword>
<dbReference type="GO" id="GO:0031080">
    <property type="term" value="C:nuclear pore outer ring"/>
    <property type="evidence" value="ECO:0007669"/>
    <property type="project" value="TreeGrafter"/>
</dbReference>
<dbReference type="PANTHER" id="PTHR11024:SF3">
    <property type="entry name" value="NUCLEOPORIN SEH1"/>
    <property type="match status" value="1"/>
</dbReference>
<comment type="similarity">
    <text evidence="2">Belongs to the WD repeat SEC13 family.</text>
</comment>
<evidence type="ECO:0000313" key="13">
    <source>
        <dbReference type="EMBL" id="KAA8564567.1"/>
    </source>
</evidence>
<dbReference type="Gene3D" id="2.130.10.10">
    <property type="entry name" value="YVTN repeat-like/Quinoprotein amine dehydrogenase"/>
    <property type="match status" value="1"/>
</dbReference>
<feature type="region of interest" description="Disordered" evidence="12">
    <location>
        <begin position="215"/>
        <end position="238"/>
    </location>
</feature>
<feature type="repeat" description="WD" evidence="11">
    <location>
        <begin position="359"/>
        <end position="390"/>
    </location>
</feature>
<evidence type="ECO:0000256" key="11">
    <source>
        <dbReference type="PROSITE-ProRule" id="PRU00221"/>
    </source>
</evidence>
<dbReference type="AlphaFoldDB" id="A0A5M9J6Z5"/>
<feature type="compositionally biased region" description="Basic residues" evidence="12">
    <location>
        <begin position="216"/>
        <end position="226"/>
    </location>
</feature>
<evidence type="ECO:0000256" key="7">
    <source>
        <dbReference type="ARBA" id="ARBA00022927"/>
    </source>
</evidence>
<dbReference type="Proteomes" id="UP000322873">
    <property type="component" value="Unassembled WGS sequence"/>
</dbReference>
<keyword evidence="14" id="KW-1185">Reference proteome</keyword>